<accession>A0A8X6IQR2</accession>
<evidence type="ECO:0000256" key="3">
    <source>
        <dbReference type="ARBA" id="ARBA00022692"/>
    </source>
</evidence>
<evidence type="ECO:0000256" key="2">
    <source>
        <dbReference type="ARBA" id="ARBA00005241"/>
    </source>
</evidence>
<comment type="subcellular location">
    <subcellularLocation>
        <location evidence="1">Membrane</location>
        <topology evidence="1">Multi-pass membrane protein</topology>
    </subcellularLocation>
</comment>
<keyword evidence="4 6" id="KW-1133">Transmembrane helix</keyword>
<keyword evidence="9" id="KW-1185">Reference proteome</keyword>
<protein>
    <recommendedName>
        <fullName evidence="7">Major facilitator superfamily associated domain-containing protein</fullName>
    </recommendedName>
</protein>
<dbReference type="OrthoDB" id="6418856at2759"/>
<keyword evidence="3 6" id="KW-0812">Transmembrane</keyword>
<evidence type="ECO:0000256" key="5">
    <source>
        <dbReference type="ARBA" id="ARBA00023136"/>
    </source>
</evidence>
<evidence type="ECO:0000259" key="7">
    <source>
        <dbReference type="Pfam" id="PF12832"/>
    </source>
</evidence>
<organism evidence="8 9">
    <name type="scientific">Trichonephila clavata</name>
    <name type="common">Joro spider</name>
    <name type="synonym">Nephila clavata</name>
    <dbReference type="NCBI Taxonomy" id="2740835"/>
    <lineage>
        <taxon>Eukaryota</taxon>
        <taxon>Metazoa</taxon>
        <taxon>Ecdysozoa</taxon>
        <taxon>Arthropoda</taxon>
        <taxon>Chelicerata</taxon>
        <taxon>Arachnida</taxon>
        <taxon>Araneae</taxon>
        <taxon>Araneomorphae</taxon>
        <taxon>Entelegynae</taxon>
        <taxon>Araneoidea</taxon>
        <taxon>Nephilidae</taxon>
        <taxon>Trichonephila</taxon>
    </lineage>
</organism>
<dbReference type="Proteomes" id="UP000887116">
    <property type="component" value="Unassembled WGS sequence"/>
</dbReference>
<comment type="caution">
    <text evidence="8">The sequence shown here is derived from an EMBL/GenBank/DDBJ whole genome shotgun (WGS) entry which is preliminary data.</text>
</comment>
<evidence type="ECO:0000256" key="6">
    <source>
        <dbReference type="SAM" id="Phobius"/>
    </source>
</evidence>
<evidence type="ECO:0000313" key="9">
    <source>
        <dbReference type="Proteomes" id="UP000887116"/>
    </source>
</evidence>
<dbReference type="AlphaFoldDB" id="A0A8X6IQR2"/>
<dbReference type="Gene3D" id="1.20.1250.20">
    <property type="entry name" value="MFS general substrate transporter like domains"/>
    <property type="match status" value="1"/>
</dbReference>
<evidence type="ECO:0000313" key="8">
    <source>
        <dbReference type="EMBL" id="GFR09315.1"/>
    </source>
</evidence>
<feature type="domain" description="Major facilitator superfamily associated" evidence="7">
    <location>
        <begin position="2"/>
        <end position="148"/>
    </location>
</feature>
<reference evidence="8" key="1">
    <citation type="submission" date="2020-07" db="EMBL/GenBank/DDBJ databases">
        <title>Multicomponent nature underlies the extraordinary mechanical properties of spider dragline silk.</title>
        <authorList>
            <person name="Kono N."/>
            <person name="Nakamura H."/>
            <person name="Mori M."/>
            <person name="Yoshida Y."/>
            <person name="Ohtoshi R."/>
            <person name="Malay A.D."/>
            <person name="Moran D.A.P."/>
            <person name="Tomita M."/>
            <person name="Numata K."/>
            <person name="Arakawa K."/>
        </authorList>
    </citation>
    <scope>NUCLEOTIDE SEQUENCE</scope>
</reference>
<dbReference type="InterPro" id="IPR036259">
    <property type="entry name" value="MFS_trans_sf"/>
</dbReference>
<feature type="transmembrane region" description="Helical" evidence="6">
    <location>
        <begin position="24"/>
        <end position="43"/>
    </location>
</feature>
<evidence type="ECO:0000256" key="4">
    <source>
        <dbReference type="ARBA" id="ARBA00022989"/>
    </source>
</evidence>
<feature type="transmembrane region" description="Helical" evidence="6">
    <location>
        <begin position="55"/>
        <end position="74"/>
    </location>
</feature>
<dbReference type="GO" id="GO:0016020">
    <property type="term" value="C:membrane"/>
    <property type="evidence" value="ECO:0007669"/>
    <property type="project" value="UniProtKB-SubCell"/>
</dbReference>
<dbReference type="EMBL" id="BMAO01036249">
    <property type="protein sequence ID" value="GFR09315.1"/>
    <property type="molecule type" value="Genomic_DNA"/>
</dbReference>
<dbReference type="SUPFAM" id="SSF103473">
    <property type="entry name" value="MFS general substrate transporter"/>
    <property type="match status" value="1"/>
</dbReference>
<dbReference type="Pfam" id="PF12832">
    <property type="entry name" value="MFS_1_like"/>
    <property type="match status" value="1"/>
</dbReference>
<dbReference type="PANTHER" id="PTHR16172">
    <property type="entry name" value="MAJOR FACILITATOR SUPERFAMILY DOMAIN-CONTAINING PROTEIN 6-LIKE"/>
    <property type="match status" value="1"/>
</dbReference>
<dbReference type="PANTHER" id="PTHR16172:SF41">
    <property type="entry name" value="MAJOR FACILITATOR SUPERFAMILY DOMAIN-CONTAINING PROTEIN 6-LIKE"/>
    <property type="match status" value="1"/>
</dbReference>
<gene>
    <name evidence="8" type="ORF">TNCT_251681</name>
</gene>
<name>A0A8X6IQR2_TRICU</name>
<proteinExistence type="inferred from homology"/>
<sequence>MGSCFGFRAIYSSWYLQGIGASDLLIGVARGMSGVYGLPFLYSSKWWINKIGYRAIFIFSLLGYAIYCISFSFLEVPWPAVVIELSSVLVYHLHWVAVMQYAAHVAPEGLEATVKVLAGSIQYSLGKVITTTIGGYLMSEYGGRVAFRTLGSMAVIYAAVYGCYLFMDHMQKKKSTQPESNHCKAIS</sequence>
<dbReference type="InterPro" id="IPR051717">
    <property type="entry name" value="MFS_MFSD6"/>
</dbReference>
<keyword evidence="5 6" id="KW-0472">Membrane</keyword>
<evidence type="ECO:0000256" key="1">
    <source>
        <dbReference type="ARBA" id="ARBA00004141"/>
    </source>
</evidence>
<dbReference type="InterPro" id="IPR024989">
    <property type="entry name" value="MFS_assoc_dom"/>
</dbReference>
<comment type="similarity">
    <text evidence="2">Belongs to the major facilitator superfamily. MFSD6 family.</text>
</comment>
<feature type="transmembrane region" description="Helical" evidence="6">
    <location>
        <begin position="145"/>
        <end position="167"/>
    </location>
</feature>